<dbReference type="GO" id="GO:0008270">
    <property type="term" value="F:zinc ion binding"/>
    <property type="evidence" value="ECO:0007669"/>
    <property type="project" value="UniProtKB-KW"/>
</dbReference>
<dbReference type="AlphaFoldDB" id="A0A7R9NXB1"/>
<dbReference type="EMBL" id="OE003067">
    <property type="protein sequence ID" value="CAD7459705.1"/>
    <property type="molecule type" value="Genomic_DNA"/>
</dbReference>
<organism evidence="4">
    <name type="scientific">Timema tahoe</name>
    <dbReference type="NCBI Taxonomy" id="61484"/>
    <lineage>
        <taxon>Eukaryota</taxon>
        <taxon>Metazoa</taxon>
        <taxon>Ecdysozoa</taxon>
        <taxon>Arthropoda</taxon>
        <taxon>Hexapoda</taxon>
        <taxon>Insecta</taxon>
        <taxon>Pterygota</taxon>
        <taxon>Neoptera</taxon>
        <taxon>Polyneoptera</taxon>
        <taxon>Phasmatodea</taxon>
        <taxon>Timematodea</taxon>
        <taxon>Timematoidea</taxon>
        <taxon>Timematidae</taxon>
        <taxon>Timema</taxon>
    </lineage>
</organism>
<proteinExistence type="predicted"/>
<evidence type="ECO:0000259" key="3">
    <source>
        <dbReference type="PROSITE" id="PS50157"/>
    </source>
</evidence>
<gene>
    <name evidence="4" type="ORF">TTEB3V08_LOCUS7653</name>
</gene>
<evidence type="ECO:0000313" key="4">
    <source>
        <dbReference type="EMBL" id="CAD7459705.1"/>
    </source>
</evidence>
<protein>
    <recommendedName>
        <fullName evidence="3">C2H2-type domain-containing protein</fullName>
    </recommendedName>
</protein>
<keyword evidence="1" id="KW-0862">Zinc</keyword>
<dbReference type="PROSITE" id="PS50157">
    <property type="entry name" value="ZINC_FINGER_C2H2_2"/>
    <property type="match status" value="1"/>
</dbReference>
<feature type="region of interest" description="Disordered" evidence="2">
    <location>
        <begin position="1"/>
        <end position="20"/>
    </location>
</feature>
<name>A0A7R9NXB1_9NEOP</name>
<feature type="domain" description="C2H2-type" evidence="3">
    <location>
        <begin position="258"/>
        <end position="285"/>
    </location>
</feature>
<feature type="compositionally biased region" description="Basic and acidic residues" evidence="2">
    <location>
        <begin position="1"/>
        <end position="14"/>
    </location>
</feature>
<keyword evidence="1" id="KW-0863">Zinc-finger</keyword>
<keyword evidence="1" id="KW-0479">Metal-binding</keyword>
<dbReference type="InterPro" id="IPR013087">
    <property type="entry name" value="Znf_C2H2_type"/>
</dbReference>
<accession>A0A7R9NXB1</accession>
<sequence length="319" mass="36279">MSSKEGSKDEEKAVSESSLSGSFTDANIKIEPSDNFLQVICKLEESTVSQASSEESHSLIDADSRETPEELMIIPPTEIEEIYFNDHLDNFSSISIRSVNHQYAPNIFTMCRYFVKKKLPLPHTHQVLVSQTNGGTIKQENEEQNPGEFEVDKNIGAVGDNSPLLGFEVLSCEDHNEAKIRQDSLKGNTPEHLNSPKIFAALKVKKHLEILDSSTIKQNEASISYEKEEKTLSNERSNYLLHLRTKSCSPVHCKDSPFSCDQCKQDFSKKMYVLSHMRSMGTDKGAWNRHKYTDKGAWNRHRYTDKGAWNRHEYTDKEA</sequence>
<evidence type="ECO:0000256" key="2">
    <source>
        <dbReference type="SAM" id="MobiDB-lite"/>
    </source>
</evidence>
<reference evidence="4" key="1">
    <citation type="submission" date="2020-11" db="EMBL/GenBank/DDBJ databases">
        <authorList>
            <person name="Tran Van P."/>
        </authorList>
    </citation>
    <scope>NUCLEOTIDE SEQUENCE</scope>
</reference>
<evidence type="ECO:0000256" key="1">
    <source>
        <dbReference type="PROSITE-ProRule" id="PRU00042"/>
    </source>
</evidence>